<keyword evidence="9" id="KW-1185">Reference proteome</keyword>
<evidence type="ECO:0000256" key="6">
    <source>
        <dbReference type="ARBA" id="ARBA00023136"/>
    </source>
</evidence>
<reference evidence="8" key="2">
    <citation type="submission" date="2020-09" db="EMBL/GenBank/DDBJ databases">
        <authorList>
            <person name="Sun Q."/>
            <person name="Ohkuma M."/>
        </authorList>
    </citation>
    <scope>NUCLEOTIDE SEQUENCE</scope>
    <source>
        <strain evidence="8">JCM 13064</strain>
    </source>
</reference>
<proteinExistence type="inferred from homology"/>
<keyword evidence="6 7" id="KW-0472">Membrane</keyword>
<dbReference type="GO" id="GO:0009055">
    <property type="term" value="F:electron transfer activity"/>
    <property type="evidence" value="ECO:0007669"/>
    <property type="project" value="TreeGrafter"/>
</dbReference>
<feature type="transmembrane region" description="Helical" evidence="7">
    <location>
        <begin position="53"/>
        <end position="78"/>
    </location>
</feature>
<feature type="transmembrane region" description="Helical" evidence="7">
    <location>
        <begin position="158"/>
        <end position="182"/>
    </location>
</feature>
<evidence type="ECO:0000256" key="3">
    <source>
        <dbReference type="ARBA" id="ARBA00022475"/>
    </source>
</evidence>
<dbReference type="InterPro" id="IPR003317">
    <property type="entry name" value="Cyt-d_oxidase_su2"/>
</dbReference>
<dbReference type="RefSeq" id="WP_189164499.1">
    <property type="nucleotide sequence ID" value="NZ_BMNT01000021.1"/>
</dbReference>
<keyword evidence="3" id="KW-1003">Cell membrane</keyword>
<evidence type="ECO:0000256" key="1">
    <source>
        <dbReference type="ARBA" id="ARBA00004651"/>
    </source>
</evidence>
<keyword evidence="5 7" id="KW-1133">Transmembrane helix</keyword>
<organism evidence="8 9">
    <name type="scientific">Sphaerisporangium melleum</name>
    <dbReference type="NCBI Taxonomy" id="321316"/>
    <lineage>
        <taxon>Bacteria</taxon>
        <taxon>Bacillati</taxon>
        <taxon>Actinomycetota</taxon>
        <taxon>Actinomycetes</taxon>
        <taxon>Streptosporangiales</taxon>
        <taxon>Streptosporangiaceae</taxon>
        <taxon>Sphaerisporangium</taxon>
    </lineage>
</organism>
<dbReference type="Proteomes" id="UP000645217">
    <property type="component" value="Unassembled WGS sequence"/>
</dbReference>
<dbReference type="EMBL" id="BMNT01000021">
    <property type="protein sequence ID" value="GGK93052.1"/>
    <property type="molecule type" value="Genomic_DNA"/>
</dbReference>
<dbReference type="GO" id="GO:0005886">
    <property type="term" value="C:plasma membrane"/>
    <property type="evidence" value="ECO:0007669"/>
    <property type="project" value="UniProtKB-SubCell"/>
</dbReference>
<dbReference type="GO" id="GO:0070069">
    <property type="term" value="C:cytochrome complex"/>
    <property type="evidence" value="ECO:0007669"/>
    <property type="project" value="TreeGrafter"/>
</dbReference>
<feature type="transmembrane region" description="Helical" evidence="7">
    <location>
        <begin position="90"/>
        <end position="110"/>
    </location>
</feature>
<name>A0A917R7C6_9ACTN</name>
<evidence type="ECO:0000313" key="9">
    <source>
        <dbReference type="Proteomes" id="UP000645217"/>
    </source>
</evidence>
<feature type="transmembrane region" description="Helical" evidence="7">
    <location>
        <begin position="194"/>
        <end position="217"/>
    </location>
</feature>
<dbReference type="AlphaFoldDB" id="A0A917R7C6"/>
<sequence>MEIIWLAVLAALLIGYFALEGFDIGVGMLLPVLSRARERAGEPGPPQRHRDRLVAAMAPFVLANEIWLVAAVGTLIGAFPSLEGEVISGLYSVVVALLVSWILRDAALWFRRRMDGAAWRAFWDAVLCAASWGLALSWGVALAALVRGLPGTAFDAAGLLGGAVVAAVFAFHGRAFVAWRLAGAGETRPAARRLWLSAVVAALPVAVPLVAMAPALLDHAASPAALGVLNLIVLPVTPILVGAQVWVWRTFGPSRSAGAAAVPSFF</sequence>
<dbReference type="GO" id="GO:0016682">
    <property type="term" value="F:oxidoreductase activity, acting on diphenols and related substances as donors, oxygen as acceptor"/>
    <property type="evidence" value="ECO:0007669"/>
    <property type="project" value="TreeGrafter"/>
</dbReference>
<comment type="similarity">
    <text evidence="2">Belongs to the cytochrome ubiquinol oxidase subunit 2 family.</text>
</comment>
<comment type="subcellular location">
    <subcellularLocation>
        <location evidence="1">Cell membrane</location>
        <topology evidence="1">Multi-pass membrane protein</topology>
    </subcellularLocation>
</comment>
<dbReference type="PANTHER" id="PTHR43141">
    <property type="entry name" value="CYTOCHROME BD2 SUBUNIT II"/>
    <property type="match status" value="1"/>
</dbReference>
<evidence type="ECO:0000313" key="8">
    <source>
        <dbReference type="EMBL" id="GGK93052.1"/>
    </source>
</evidence>
<evidence type="ECO:0000256" key="7">
    <source>
        <dbReference type="SAM" id="Phobius"/>
    </source>
</evidence>
<protein>
    <recommendedName>
        <fullName evidence="10">Cytochrome BD ubiquinol oxidase subunit II</fullName>
    </recommendedName>
</protein>
<dbReference type="GO" id="GO:0019646">
    <property type="term" value="P:aerobic electron transport chain"/>
    <property type="evidence" value="ECO:0007669"/>
    <property type="project" value="TreeGrafter"/>
</dbReference>
<feature type="transmembrane region" description="Helical" evidence="7">
    <location>
        <begin position="6"/>
        <end position="33"/>
    </location>
</feature>
<accession>A0A917R7C6</accession>
<evidence type="ECO:0008006" key="10">
    <source>
        <dbReference type="Google" id="ProtNLM"/>
    </source>
</evidence>
<evidence type="ECO:0000256" key="2">
    <source>
        <dbReference type="ARBA" id="ARBA00007543"/>
    </source>
</evidence>
<evidence type="ECO:0000256" key="4">
    <source>
        <dbReference type="ARBA" id="ARBA00022692"/>
    </source>
</evidence>
<evidence type="ECO:0000256" key="5">
    <source>
        <dbReference type="ARBA" id="ARBA00022989"/>
    </source>
</evidence>
<feature type="transmembrane region" description="Helical" evidence="7">
    <location>
        <begin position="122"/>
        <end position="146"/>
    </location>
</feature>
<feature type="transmembrane region" description="Helical" evidence="7">
    <location>
        <begin position="223"/>
        <end position="247"/>
    </location>
</feature>
<comment type="caution">
    <text evidence="8">The sequence shown here is derived from an EMBL/GenBank/DDBJ whole genome shotgun (WGS) entry which is preliminary data.</text>
</comment>
<gene>
    <name evidence="8" type="ORF">GCM10007964_39450</name>
</gene>
<keyword evidence="4 7" id="KW-0812">Transmembrane</keyword>
<dbReference type="PANTHER" id="PTHR43141:SF4">
    <property type="entry name" value="CYTOCHROME BD2 SUBUNIT II"/>
    <property type="match status" value="1"/>
</dbReference>
<reference evidence="8" key="1">
    <citation type="journal article" date="2014" name="Int. J. Syst. Evol. Microbiol.">
        <title>Complete genome sequence of Corynebacterium casei LMG S-19264T (=DSM 44701T), isolated from a smear-ripened cheese.</title>
        <authorList>
            <consortium name="US DOE Joint Genome Institute (JGI-PGF)"/>
            <person name="Walter F."/>
            <person name="Albersmeier A."/>
            <person name="Kalinowski J."/>
            <person name="Ruckert C."/>
        </authorList>
    </citation>
    <scope>NUCLEOTIDE SEQUENCE</scope>
    <source>
        <strain evidence="8">JCM 13064</strain>
    </source>
</reference>
<dbReference type="Pfam" id="PF02322">
    <property type="entry name" value="Cyt_bd_oxida_II"/>
    <property type="match status" value="1"/>
</dbReference>